<dbReference type="InterPro" id="IPR013087">
    <property type="entry name" value="Znf_C2H2_type"/>
</dbReference>
<evidence type="ECO:0000313" key="5">
    <source>
        <dbReference type="Proteomes" id="UP000327118"/>
    </source>
</evidence>
<dbReference type="PROSITE" id="PS00028">
    <property type="entry name" value="ZINC_FINGER_C2H2_1"/>
    <property type="match status" value="1"/>
</dbReference>
<keyword evidence="5" id="KW-1185">Reference proteome</keyword>
<feature type="region of interest" description="Disordered" evidence="2">
    <location>
        <begin position="127"/>
        <end position="167"/>
    </location>
</feature>
<keyword evidence="1" id="KW-0862">Zinc</keyword>
<proteinExistence type="predicted"/>
<keyword evidence="1" id="KW-0479">Metal-binding</keyword>
<dbReference type="EMBL" id="ML739043">
    <property type="protein sequence ID" value="KAE8356033.1"/>
    <property type="molecule type" value="Genomic_DNA"/>
</dbReference>
<dbReference type="PROSITE" id="PS50157">
    <property type="entry name" value="ZINC_FINGER_C2H2_2"/>
    <property type="match status" value="1"/>
</dbReference>
<name>A0A5N6ZFN0_9EURO</name>
<evidence type="ECO:0000256" key="1">
    <source>
        <dbReference type="PROSITE-ProRule" id="PRU00042"/>
    </source>
</evidence>
<dbReference type="SUPFAM" id="SSF57667">
    <property type="entry name" value="beta-beta-alpha zinc fingers"/>
    <property type="match status" value="1"/>
</dbReference>
<dbReference type="SMART" id="SM00355">
    <property type="entry name" value="ZnF_C2H2"/>
    <property type="match status" value="2"/>
</dbReference>
<dbReference type="GO" id="GO:0008270">
    <property type="term" value="F:zinc ion binding"/>
    <property type="evidence" value="ECO:0007669"/>
    <property type="project" value="UniProtKB-KW"/>
</dbReference>
<dbReference type="Gene3D" id="3.30.160.60">
    <property type="entry name" value="Classic Zinc Finger"/>
    <property type="match status" value="2"/>
</dbReference>
<reference evidence="5" key="1">
    <citation type="submission" date="2019-04" db="EMBL/GenBank/DDBJ databases">
        <title>Friends and foes A comparative genomics studyof 23 Aspergillus species from section Flavi.</title>
        <authorList>
            <consortium name="DOE Joint Genome Institute"/>
            <person name="Kjaerbolling I."/>
            <person name="Vesth T."/>
            <person name="Frisvad J.C."/>
            <person name="Nybo J.L."/>
            <person name="Theobald S."/>
            <person name="Kildgaard S."/>
            <person name="Isbrandt T."/>
            <person name="Kuo A."/>
            <person name="Sato A."/>
            <person name="Lyhne E.K."/>
            <person name="Kogle M.E."/>
            <person name="Wiebenga A."/>
            <person name="Kun R.S."/>
            <person name="Lubbers R.J."/>
            <person name="Makela M.R."/>
            <person name="Barry K."/>
            <person name="Chovatia M."/>
            <person name="Clum A."/>
            <person name="Daum C."/>
            <person name="Haridas S."/>
            <person name="He G."/>
            <person name="LaButti K."/>
            <person name="Lipzen A."/>
            <person name="Mondo S."/>
            <person name="Riley R."/>
            <person name="Salamov A."/>
            <person name="Simmons B.A."/>
            <person name="Magnuson J.K."/>
            <person name="Henrissat B."/>
            <person name="Mortensen U.H."/>
            <person name="Larsen T.O."/>
            <person name="Devries R.P."/>
            <person name="Grigoriev I.V."/>
            <person name="Machida M."/>
            <person name="Baker S.E."/>
            <person name="Andersen M.R."/>
        </authorList>
    </citation>
    <scope>NUCLEOTIDE SEQUENCE [LARGE SCALE GENOMIC DNA]</scope>
    <source>
        <strain evidence="5">CBS 553.77</strain>
    </source>
</reference>
<evidence type="ECO:0000256" key="2">
    <source>
        <dbReference type="SAM" id="MobiDB-lite"/>
    </source>
</evidence>
<gene>
    <name evidence="4" type="ORF">BDV28DRAFT_145535</name>
</gene>
<feature type="domain" description="C2H2-type" evidence="3">
    <location>
        <begin position="205"/>
        <end position="232"/>
    </location>
</feature>
<keyword evidence="1" id="KW-0863">Zinc-finger</keyword>
<protein>
    <recommendedName>
        <fullName evidence="3">C2H2-type domain-containing protein</fullName>
    </recommendedName>
</protein>
<organism evidence="4 5">
    <name type="scientific">Aspergillus coremiiformis</name>
    <dbReference type="NCBI Taxonomy" id="138285"/>
    <lineage>
        <taxon>Eukaryota</taxon>
        <taxon>Fungi</taxon>
        <taxon>Dikarya</taxon>
        <taxon>Ascomycota</taxon>
        <taxon>Pezizomycotina</taxon>
        <taxon>Eurotiomycetes</taxon>
        <taxon>Eurotiomycetidae</taxon>
        <taxon>Eurotiales</taxon>
        <taxon>Aspergillaceae</taxon>
        <taxon>Aspergillus</taxon>
        <taxon>Aspergillus subgen. Circumdati</taxon>
    </lineage>
</organism>
<dbReference type="Proteomes" id="UP000327118">
    <property type="component" value="Unassembled WGS sequence"/>
</dbReference>
<dbReference type="InterPro" id="IPR036236">
    <property type="entry name" value="Znf_C2H2_sf"/>
</dbReference>
<dbReference type="OrthoDB" id="2687452at2759"/>
<sequence>MAGIPAAPTAGLRRTATAAASSFSPPSLNDVGLWVGELDMGPSPPAPQFTPYPMFNLYPGLQVDIPWEQESLNPSSVAPYEPAMGIELHMESILPSNLIAVDLDPIIGTLGSHDLRDTTMFEINAGQYQSGHPSSNPVAPPSVQAMRSQSTGRLPSNPATVNERENRDRRHLRCRWEGCTFTRAFNRDADLVRHLKTIHISPRSYRCTVDGCFKSFNREDRLNDHKLRVHQM</sequence>
<evidence type="ECO:0000259" key="3">
    <source>
        <dbReference type="PROSITE" id="PS50157"/>
    </source>
</evidence>
<accession>A0A5N6ZFN0</accession>
<evidence type="ECO:0000313" key="4">
    <source>
        <dbReference type="EMBL" id="KAE8356033.1"/>
    </source>
</evidence>
<feature type="compositionally biased region" description="Polar residues" evidence="2">
    <location>
        <begin position="145"/>
        <end position="160"/>
    </location>
</feature>
<feature type="compositionally biased region" description="Polar residues" evidence="2">
    <location>
        <begin position="127"/>
        <end position="137"/>
    </location>
</feature>
<dbReference type="AlphaFoldDB" id="A0A5N6ZFN0"/>